<dbReference type="Pfam" id="PF12937">
    <property type="entry name" value="F-box-like"/>
    <property type="match status" value="1"/>
</dbReference>
<dbReference type="OrthoDB" id="3365698at2759"/>
<gene>
    <name evidence="2" type="ORF">CPB83DRAFT_187249</name>
</gene>
<dbReference type="PROSITE" id="PS50181">
    <property type="entry name" value="FBOX"/>
    <property type="match status" value="1"/>
</dbReference>
<keyword evidence="3" id="KW-1185">Reference proteome</keyword>
<dbReference type="SUPFAM" id="SSF81383">
    <property type="entry name" value="F-box domain"/>
    <property type="match status" value="1"/>
</dbReference>
<evidence type="ECO:0000313" key="2">
    <source>
        <dbReference type="EMBL" id="KAF9530172.1"/>
    </source>
</evidence>
<feature type="domain" description="F-box" evidence="1">
    <location>
        <begin position="77"/>
        <end position="134"/>
    </location>
</feature>
<dbReference type="InterPro" id="IPR001810">
    <property type="entry name" value="F-box_dom"/>
</dbReference>
<reference evidence="2" key="1">
    <citation type="submission" date="2020-11" db="EMBL/GenBank/DDBJ databases">
        <authorList>
            <consortium name="DOE Joint Genome Institute"/>
            <person name="Ahrendt S."/>
            <person name="Riley R."/>
            <person name="Andreopoulos W."/>
            <person name="Labutti K."/>
            <person name="Pangilinan J."/>
            <person name="Ruiz-Duenas F.J."/>
            <person name="Barrasa J.M."/>
            <person name="Sanchez-Garcia M."/>
            <person name="Camarero S."/>
            <person name="Miyauchi S."/>
            <person name="Serrano A."/>
            <person name="Linde D."/>
            <person name="Babiker R."/>
            <person name="Drula E."/>
            <person name="Ayuso-Fernandez I."/>
            <person name="Pacheco R."/>
            <person name="Padilla G."/>
            <person name="Ferreira P."/>
            <person name="Barriuso J."/>
            <person name="Kellner H."/>
            <person name="Castanera R."/>
            <person name="Alfaro M."/>
            <person name="Ramirez L."/>
            <person name="Pisabarro A.G."/>
            <person name="Kuo A."/>
            <person name="Tritt A."/>
            <person name="Lipzen A."/>
            <person name="He G."/>
            <person name="Yan M."/>
            <person name="Ng V."/>
            <person name="Cullen D."/>
            <person name="Martin F."/>
            <person name="Rosso M.-N."/>
            <person name="Henrissat B."/>
            <person name="Hibbett D."/>
            <person name="Martinez A.T."/>
            <person name="Grigoriev I.V."/>
        </authorList>
    </citation>
    <scope>NUCLEOTIDE SEQUENCE</scope>
    <source>
        <strain evidence="2">CBS 506.95</strain>
    </source>
</reference>
<organism evidence="2 3">
    <name type="scientific">Crepidotus variabilis</name>
    <dbReference type="NCBI Taxonomy" id="179855"/>
    <lineage>
        <taxon>Eukaryota</taxon>
        <taxon>Fungi</taxon>
        <taxon>Dikarya</taxon>
        <taxon>Basidiomycota</taxon>
        <taxon>Agaricomycotina</taxon>
        <taxon>Agaricomycetes</taxon>
        <taxon>Agaricomycetidae</taxon>
        <taxon>Agaricales</taxon>
        <taxon>Agaricineae</taxon>
        <taxon>Crepidotaceae</taxon>
        <taxon>Crepidotus</taxon>
    </lineage>
</organism>
<name>A0A9P6EJV7_9AGAR</name>
<dbReference type="Proteomes" id="UP000807306">
    <property type="component" value="Unassembled WGS sequence"/>
</dbReference>
<protein>
    <recommendedName>
        <fullName evidence="1">F-box domain-containing protein</fullName>
    </recommendedName>
</protein>
<sequence length="241" mass="27334">MINAIFDRHNNVSDTLTDAEVTTVSQYLDDCSVTLDGFGTEIQNLRSQIESLCSQYTILAYRTVEKVNEMDVVRLLFAPVRRLPPEVLTMIFRLALPSHAYRPRVQVNAVLRLSLVCKVWRDVVRGDSSLWQHHCVTIPDSQVALASSLLDRTSSLAALQERAGMRPMSLTIRDIASNFNETPQMTAIMDFLITSFAKYSHLDFQPLSLLWQNYFEGRGVALSPILLSNVVSMHISMHYRL</sequence>
<dbReference type="AlphaFoldDB" id="A0A9P6EJV7"/>
<comment type="caution">
    <text evidence="2">The sequence shown here is derived from an EMBL/GenBank/DDBJ whole genome shotgun (WGS) entry which is preliminary data.</text>
</comment>
<evidence type="ECO:0000259" key="1">
    <source>
        <dbReference type="PROSITE" id="PS50181"/>
    </source>
</evidence>
<accession>A0A9P6EJV7</accession>
<dbReference type="InterPro" id="IPR036047">
    <property type="entry name" value="F-box-like_dom_sf"/>
</dbReference>
<dbReference type="EMBL" id="MU157841">
    <property type="protein sequence ID" value="KAF9530172.1"/>
    <property type="molecule type" value="Genomic_DNA"/>
</dbReference>
<proteinExistence type="predicted"/>
<dbReference type="Gene3D" id="1.20.1280.50">
    <property type="match status" value="1"/>
</dbReference>
<evidence type="ECO:0000313" key="3">
    <source>
        <dbReference type="Proteomes" id="UP000807306"/>
    </source>
</evidence>